<gene>
    <name evidence="3" type="ORF">DGYR_LOCUS1930</name>
</gene>
<dbReference type="OrthoDB" id="10070555at2759"/>
<evidence type="ECO:0000313" key="3">
    <source>
        <dbReference type="EMBL" id="CAD5112862.1"/>
    </source>
</evidence>
<feature type="region of interest" description="Disordered" evidence="2">
    <location>
        <begin position="40"/>
        <end position="80"/>
    </location>
</feature>
<keyword evidence="1" id="KW-0175">Coiled coil</keyword>
<feature type="coiled-coil region" evidence="1">
    <location>
        <begin position="438"/>
        <end position="497"/>
    </location>
</feature>
<name>A0A7I8VB52_9ANNE</name>
<evidence type="ECO:0000256" key="2">
    <source>
        <dbReference type="SAM" id="MobiDB-lite"/>
    </source>
</evidence>
<dbReference type="EMBL" id="CAJFCJ010000003">
    <property type="protein sequence ID" value="CAD5112862.1"/>
    <property type="molecule type" value="Genomic_DNA"/>
</dbReference>
<feature type="compositionally biased region" description="Basic and acidic residues" evidence="2">
    <location>
        <begin position="59"/>
        <end position="77"/>
    </location>
</feature>
<dbReference type="AlphaFoldDB" id="A0A7I8VB52"/>
<dbReference type="Proteomes" id="UP000549394">
    <property type="component" value="Unassembled WGS sequence"/>
</dbReference>
<sequence>MSQNRYALLLRPDAYVDELGEGSQEYAAFLRDKERKCGASGFVDSKSAQQSYQLRKKSKTAEPAKSKTREKEPKEPRSASVIDVRNQFLKDQKQFDKQIKVIEDHMWQHKQEERELKRSEGDIIKNQRQVRKSLRDFEMAINRKKLSEEKKLNQGLEKYTKFQREYVHQKENTNRQRIQQTINMDQQKNACQRKMLNTSTNLARQYRTKLEELEAKRMQIEHINEQYTDKLRQSEEEQNRLKRELGELAISLNMEAQKGKTKVLEYKYETVKEKTKRLNDDKVRNEEIENKLGKSDVDSKAAERSKRKLSAELSLTRAHLQLKQREEGRHKQDTETRLKNNATEQKQLSEMAANVELEMKSRQIDKKIIDINNRKKEKLEKDLTEKKEKSQNHEEIFNSKFQKRNADHRVKIHEDHLKHFQKSVNKGEEIEQELYQRVRDAEYKRQKQDQEVKKLQTTMADIKKKNALRLQRAMAENEREERELEQKLIREQALLNKLHTDREANYGILISHRDRLREEKYLLEEHDREHNRLLRISLRTDALQTE</sequence>
<feature type="region of interest" description="Disordered" evidence="2">
    <location>
        <begin position="294"/>
        <end position="313"/>
    </location>
</feature>
<feature type="region of interest" description="Disordered" evidence="2">
    <location>
        <begin position="381"/>
        <end position="400"/>
    </location>
</feature>
<comment type="caution">
    <text evidence="3">The sequence shown here is derived from an EMBL/GenBank/DDBJ whole genome shotgun (WGS) entry which is preliminary data.</text>
</comment>
<reference evidence="3 4" key="1">
    <citation type="submission" date="2020-08" db="EMBL/GenBank/DDBJ databases">
        <authorList>
            <person name="Hejnol A."/>
        </authorList>
    </citation>
    <scope>NUCLEOTIDE SEQUENCE [LARGE SCALE GENOMIC DNA]</scope>
</reference>
<accession>A0A7I8VB52</accession>
<organism evidence="3 4">
    <name type="scientific">Dimorphilus gyrociliatus</name>
    <dbReference type="NCBI Taxonomy" id="2664684"/>
    <lineage>
        <taxon>Eukaryota</taxon>
        <taxon>Metazoa</taxon>
        <taxon>Spiralia</taxon>
        <taxon>Lophotrochozoa</taxon>
        <taxon>Annelida</taxon>
        <taxon>Polychaeta</taxon>
        <taxon>Polychaeta incertae sedis</taxon>
        <taxon>Dinophilidae</taxon>
        <taxon>Dimorphilus</taxon>
    </lineage>
</organism>
<feature type="coiled-coil region" evidence="1">
    <location>
        <begin position="196"/>
        <end position="291"/>
    </location>
</feature>
<protein>
    <submittedName>
        <fullName evidence="3">DgyrCDS2074</fullName>
    </submittedName>
</protein>
<evidence type="ECO:0000256" key="1">
    <source>
        <dbReference type="SAM" id="Coils"/>
    </source>
</evidence>
<feature type="compositionally biased region" description="Basic and acidic residues" evidence="2">
    <location>
        <begin position="294"/>
        <end position="304"/>
    </location>
</feature>
<keyword evidence="4" id="KW-1185">Reference proteome</keyword>
<evidence type="ECO:0000313" key="4">
    <source>
        <dbReference type="Proteomes" id="UP000549394"/>
    </source>
</evidence>
<proteinExistence type="predicted"/>
<feature type="compositionally biased region" description="Basic and acidic residues" evidence="2">
    <location>
        <begin position="381"/>
        <end position="397"/>
    </location>
</feature>